<keyword evidence="5 9" id="KW-1133">Transmembrane helix</keyword>
<dbReference type="GO" id="GO:0030968">
    <property type="term" value="P:endoplasmic reticulum unfolded protein response"/>
    <property type="evidence" value="ECO:0007669"/>
    <property type="project" value="TreeGrafter"/>
</dbReference>
<dbReference type="InterPro" id="IPR010580">
    <property type="entry name" value="ER_stress-assoc"/>
</dbReference>
<evidence type="ECO:0000256" key="1">
    <source>
        <dbReference type="ARBA" id="ARBA00004389"/>
    </source>
</evidence>
<comment type="function">
    <text evidence="7">Interacts with target proteins during their translocation into the lumen of the endoplasmic reticulum. Protects unfolded target proteins against degradation during ER stress. May facilitate glycosylation of target proteins after termination of ER stress. May modulate the use of N-glycosylation sites on target proteins.</text>
</comment>
<keyword evidence="4" id="KW-0256">Endoplasmic reticulum</keyword>
<dbReference type="PANTHER" id="PTHR15601">
    <property type="entry name" value="STRESS ASSOCIATED ENDOPLASMIC RETICULUM PROTEIN SERP1/RAMP4"/>
    <property type="match status" value="1"/>
</dbReference>
<evidence type="ECO:0008006" key="12">
    <source>
        <dbReference type="Google" id="ProtNLM"/>
    </source>
</evidence>
<evidence type="ECO:0000256" key="6">
    <source>
        <dbReference type="ARBA" id="ARBA00023136"/>
    </source>
</evidence>
<feature type="transmembrane region" description="Helical" evidence="9">
    <location>
        <begin position="37"/>
        <end position="58"/>
    </location>
</feature>
<dbReference type="GO" id="GO:0005789">
    <property type="term" value="C:endoplasmic reticulum membrane"/>
    <property type="evidence" value="ECO:0007669"/>
    <property type="project" value="UniProtKB-SubCell"/>
</dbReference>
<comment type="caution">
    <text evidence="10">The sequence shown here is derived from an EMBL/GenBank/DDBJ whole genome shotgun (WGS) entry which is preliminary data.</text>
</comment>
<name>A0AAV5UCF3_9BILA</name>
<proteinExistence type="inferred from homology"/>
<dbReference type="EMBL" id="BTSX01000006">
    <property type="protein sequence ID" value="GMT03744.1"/>
    <property type="molecule type" value="Genomic_DNA"/>
</dbReference>
<evidence type="ECO:0000313" key="10">
    <source>
        <dbReference type="EMBL" id="GMT03744.1"/>
    </source>
</evidence>
<evidence type="ECO:0000256" key="8">
    <source>
        <dbReference type="ARBA" id="ARBA00038831"/>
    </source>
</evidence>
<evidence type="ECO:0000256" key="9">
    <source>
        <dbReference type="SAM" id="Phobius"/>
    </source>
</evidence>
<evidence type="ECO:0000256" key="5">
    <source>
        <dbReference type="ARBA" id="ARBA00022989"/>
    </source>
</evidence>
<comment type="subcellular location">
    <subcellularLocation>
        <location evidence="1">Endoplasmic reticulum membrane</location>
        <topology evidence="1">Single-pass membrane protein</topology>
    </subcellularLocation>
</comment>
<evidence type="ECO:0000256" key="2">
    <source>
        <dbReference type="ARBA" id="ARBA00005500"/>
    </source>
</evidence>
<gene>
    <name evidence="10" type="ORF">PENTCL1PPCAC_25918</name>
</gene>
<keyword evidence="3 9" id="KW-0812">Transmembrane</keyword>
<evidence type="ECO:0000313" key="11">
    <source>
        <dbReference type="Proteomes" id="UP001432027"/>
    </source>
</evidence>
<reference evidence="10" key="1">
    <citation type="submission" date="2023-10" db="EMBL/GenBank/DDBJ databases">
        <title>Genome assembly of Pristionchus species.</title>
        <authorList>
            <person name="Yoshida K."/>
            <person name="Sommer R.J."/>
        </authorList>
    </citation>
    <scope>NUCLEOTIDE SEQUENCE</scope>
    <source>
        <strain evidence="10">RS0144</strain>
    </source>
</reference>
<dbReference type="Proteomes" id="UP001432027">
    <property type="component" value="Unassembled WGS sequence"/>
</dbReference>
<comment type="similarity">
    <text evidence="2">Belongs to the RAMP4 family.</text>
</comment>
<keyword evidence="6 9" id="KW-0472">Membrane</keyword>
<organism evidence="10 11">
    <name type="scientific">Pristionchus entomophagus</name>
    <dbReference type="NCBI Taxonomy" id="358040"/>
    <lineage>
        <taxon>Eukaryota</taxon>
        <taxon>Metazoa</taxon>
        <taxon>Ecdysozoa</taxon>
        <taxon>Nematoda</taxon>
        <taxon>Chromadorea</taxon>
        <taxon>Rhabditida</taxon>
        <taxon>Rhabditina</taxon>
        <taxon>Diplogasteromorpha</taxon>
        <taxon>Diplogasteroidea</taxon>
        <taxon>Neodiplogasteridae</taxon>
        <taxon>Pristionchus</taxon>
    </lineage>
</organism>
<keyword evidence="11" id="KW-1185">Reference proteome</keyword>
<dbReference type="PANTHER" id="PTHR15601:SF0">
    <property type="entry name" value="GEO09675P1"/>
    <property type="match status" value="1"/>
</dbReference>
<dbReference type="AlphaFoldDB" id="A0AAV5UCF3"/>
<accession>A0AAV5UCF3</accession>
<sequence length="65" mass="7182">MAAKQRMNVANNAFNKNIVKRGNVEKSLKPKSAEYPAAPWLIGLFVFVVCGSAVFEIIRSVKSGW</sequence>
<protein>
    <recommendedName>
        <fullName evidence="12">Stress-associated endoplasmic reticulum protein 2</fullName>
    </recommendedName>
</protein>
<evidence type="ECO:0000256" key="4">
    <source>
        <dbReference type="ARBA" id="ARBA00022824"/>
    </source>
</evidence>
<comment type="subunit">
    <text evidence="8">Interacts with SEC61B, SEC61A1 and the SEC61 complex. Interacts with CANX.</text>
</comment>
<evidence type="ECO:0000256" key="7">
    <source>
        <dbReference type="ARBA" id="ARBA00037157"/>
    </source>
</evidence>
<dbReference type="Pfam" id="PF06624">
    <property type="entry name" value="RAMP4"/>
    <property type="match status" value="1"/>
</dbReference>
<evidence type="ECO:0000256" key="3">
    <source>
        <dbReference type="ARBA" id="ARBA00022692"/>
    </source>
</evidence>